<comment type="similarity">
    <text evidence="3">Belongs to the SMC family. SMC6 subfamily.</text>
</comment>
<evidence type="ECO:0000313" key="14">
    <source>
        <dbReference type="Proteomes" id="UP000694920"/>
    </source>
</evidence>
<evidence type="ECO:0000256" key="7">
    <source>
        <dbReference type="ARBA" id="ARBA00022840"/>
    </source>
</evidence>
<keyword evidence="10" id="KW-0234">DNA repair</keyword>
<feature type="domain" description="RecF/RecN/SMC N-terminal" evidence="13">
    <location>
        <begin position="27"/>
        <end position="1024"/>
    </location>
</feature>
<dbReference type="RefSeq" id="XP_015590761.1">
    <property type="nucleotide sequence ID" value="XM_015735275.2"/>
</dbReference>
<dbReference type="SUPFAM" id="SSF52540">
    <property type="entry name" value="P-loop containing nucleoside triphosphate hydrolases"/>
    <property type="match status" value="1"/>
</dbReference>
<evidence type="ECO:0000256" key="8">
    <source>
        <dbReference type="ARBA" id="ARBA00023054"/>
    </source>
</evidence>
<feature type="coiled-coil region" evidence="12">
    <location>
        <begin position="647"/>
        <end position="815"/>
    </location>
</feature>
<evidence type="ECO:0000256" key="9">
    <source>
        <dbReference type="ARBA" id="ARBA00023172"/>
    </source>
</evidence>
<dbReference type="GO" id="GO:0003684">
    <property type="term" value="F:damaged DNA binding"/>
    <property type="evidence" value="ECO:0007669"/>
    <property type="project" value="TreeGrafter"/>
</dbReference>
<dbReference type="InterPro" id="IPR003395">
    <property type="entry name" value="RecF/RecN/SMC_N"/>
</dbReference>
<keyword evidence="9" id="KW-0233">DNA recombination</keyword>
<dbReference type="PANTHER" id="PTHR19306">
    <property type="entry name" value="STRUCTURAL MAINTENANCE OF CHROMOSOMES 5,6 SMC5, SMC6"/>
    <property type="match status" value="1"/>
</dbReference>
<dbReference type="GO" id="GO:0005524">
    <property type="term" value="F:ATP binding"/>
    <property type="evidence" value="ECO:0007669"/>
    <property type="project" value="UniProtKB-KW"/>
</dbReference>
<keyword evidence="6" id="KW-0227">DNA damage</keyword>
<keyword evidence="11" id="KW-0539">Nucleus</keyword>
<evidence type="ECO:0000256" key="1">
    <source>
        <dbReference type="ARBA" id="ARBA00004123"/>
    </source>
</evidence>
<dbReference type="GO" id="GO:0005634">
    <property type="term" value="C:nucleus"/>
    <property type="evidence" value="ECO:0007669"/>
    <property type="project" value="UniProtKB-SubCell"/>
</dbReference>
<keyword evidence="8 12" id="KW-0175">Coiled coil</keyword>
<name>A0AAJ7BNX9_CEPCN</name>
<dbReference type="Proteomes" id="UP000694920">
    <property type="component" value="Unplaced"/>
</dbReference>
<evidence type="ECO:0000256" key="4">
    <source>
        <dbReference type="ARBA" id="ARBA00022454"/>
    </source>
</evidence>
<accession>A0AAJ7BNX9</accession>
<reference evidence="15" key="1">
    <citation type="submission" date="2025-08" db="UniProtKB">
        <authorList>
            <consortium name="RefSeq"/>
        </authorList>
    </citation>
    <scope>IDENTIFICATION</scope>
</reference>
<dbReference type="GO" id="GO:0003697">
    <property type="term" value="F:single-stranded DNA binding"/>
    <property type="evidence" value="ECO:0007669"/>
    <property type="project" value="TreeGrafter"/>
</dbReference>
<protein>
    <submittedName>
        <fullName evidence="15">Structural maintenance of chromosomes protein 6 isoform X1</fullName>
    </submittedName>
</protein>
<evidence type="ECO:0000256" key="10">
    <source>
        <dbReference type="ARBA" id="ARBA00023204"/>
    </source>
</evidence>
<keyword evidence="14" id="KW-1185">Reference proteome</keyword>
<organism evidence="14 15">
    <name type="scientific">Cephus cinctus</name>
    <name type="common">Wheat stem sawfly</name>
    <dbReference type="NCBI Taxonomy" id="211228"/>
    <lineage>
        <taxon>Eukaryota</taxon>
        <taxon>Metazoa</taxon>
        <taxon>Ecdysozoa</taxon>
        <taxon>Arthropoda</taxon>
        <taxon>Hexapoda</taxon>
        <taxon>Insecta</taxon>
        <taxon>Pterygota</taxon>
        <taxon>Neoptera</taxon>
        <taxon>Endopterygota</taxon>
        <taxon>Hymenoptera</taxon>
        <taxon>Cephoidea</taxon>
        <taxon>Cephidae</taxon>
        <taxon>Cephus</taxon>
    </lineage>
</organism>
<dbReference type="CTD" id="79677"/>
<feature type="coiled-coil region" evidence="12">
    <location>
        <begin position="199"/>
        <end position="240"/>
    </location>
</feature>
<dbReference type="Pfam" id="PF02463">
    <property type="entry name" value="SMC_N"/>
    <property type="match status" value="1"/>
</dbReference>
<sequence length="1061" mass="121934">MGTFVLANSYFNFFEVLCCVMETAGKIKRIFMKNFMCHDAMEVTLNPNVNYIVGRNGSGKSAILLALVVGLGARAHNTSRGSTIKEFVKKGKNTALIEITLANEGSMAYKQEIYGESITISRSIGGASKYRIKNASGHVISSKREELDHIISALNIQVNNPISVLNQDVSRTFLISAGPKEKYDLFMKATRLDVIGNNYKEARVKSEEARQRLERAKQSLAATKKDIDELEKKLHTIESIDDVRIQYEALEHELQWAIVITEKEKLSQLKEIMSSHEERMNNMRAQMESRDSKDSEITRKIEEYEEKIRDLESDMPTHQTAYKTAKEQYTNKKQEYSDKHIVYTQVQSKIKRIEKDADLLRKEIERLDSINQAETKRREAEEQLKKFEEELEEVDAMLRTKQTDQMHLATDTVRLKQEEQTARSNVEISRNEIRSSKHRLSQLKQQSDNNITVFGANIPRLLQRIQEEFKRGRFKKMPRGPIGSHIQMKDKAWTPAVENFLGIGMLGSFCVDNTQDAKTLTTIMSEIFSNNEMPTIMCSKFFDNVHNVSKHSTSAPGYINMLQAMEISDPVVANSLIDGRELECVLLVPTCEEAFKLMEDARRVPRNCKQCITLQGDTVYPDPNYRVYGGRPGLKARVLQVSTAEAIRQLEDETAITQEELKNAIAVHSDVHKKLKRATSELRKVDEEIGKLRSLRVKLNSSMSGLRDKMAQYETDFARVFKKELTELEEKLQLEKKREKELATEISELRKSLETKEIEVKRCRELTESIDIKRDPLKEKIRELEREKRALQMNNTQYERQLRDIQKALQMATAKVETQQRVTDGAIAKATEQSTEQSTTRSINEIQTIMEELKISIDAVDDLCGSKDHIRQELDKKLEKYGDIIDFSVAAEKSNEEHLNRLKERKSLYEDMKSHIVKKVQESFKNILSLRKYKGCMNINHMNRTLDLEINPQTGAKRLNNDARSLSGGERSYSTVAFILALWDCTGLPFYFLDEFDVFMDKINRRTIMDILMDHAKAHPQSQFTFLTPLETSSIVLDHYVTIHQLAPPERSETMTSATQP</sequence>
<dbReference type="KEGG" id="ccin:107265623"/>
<evidence type="ECO:0000256" key="2">
    <source>
        <dbReference type="ARBA" id="ARBA00004286"/>
    </source>
</evidence>
<evidence type="ECO:0000256" key="12">
    <source>
        <dbReference type="SAM" id="Coils"/>
    </source>
</evidence>
<gene>
    <name evidence="15" type="primary">LOC107265623</name>
</gene>
<dbReference type="GeneID" id="107265623"/>
<evidence type="ECO:0000256" key="5">
    <source>
        <dbReference type="ARBA" id="ARBA00022741"/>
    </source>
</evidence>
<proteinExistence type="inferred from homology"/>
<evidence type="ECO:0000256" key="11">
    <source>
        <dbReference type="ARBA" id="ARBA00023242"/>
    </source>
</evidence>
<dbReference type="InterPro" id="IPR027417">
    <property type="entry name" value="P-loop_NTPase"/>
</dbReference>
<keyword evidence="5" id="KW-0547">Nucleotide-binding</keyword>
<dbReference type="GO" id="GO:0030915">
    <property type="term" value="C:Smc5-Smc6 complex"/>
    <property type="evidence" value="ECO:0007669"/>
    <property type="project" value="TreeGrafter"/>
</dbReference>
<keyword evidence="4" id="KW-0158">Chromosome</keyword>
<dbReference type="PANTHER" id="PTHR19306:SF6">
    <property type="entry name" value="STRUCTURAL MAINTENANCE OF CHROMOSOMES PROTEIN 6"/>
    <property type="match status" value="1"/>
</dbReference>
<dbReference type="AlphaFoldDB" id="A0AAJ7BNX9"/>
<dbReference type="GO" id="GO:0035861">
    <property type="term" value="C:site of double-strand break"/>
    <property type="evidence" value="ECO:0007669"/>
    <property type="project" value="TreeGrafter"/>
</dbReference>
<evidence type="ECO:0000313" key="15">
    <source>
        <dbReference type="RefSeq" id="XP_015590761.1"/>
    </source>
</evidence>
<keyword evidence="7" id="KW-0067">ATP-binding</keyword>
<evidence type="ECO:0000256" key="6">
    <source>
        <dbReference type="ARBA" id="ARBA00022763"/>
    </source>
</evidence>
<comment type="subcellular location">
    <subcellularLocation>
        <location evidence="2">Chromosome</location>
    </subcellularLocation>
    <subcellularLocation>
        <location evidence="1">Nucleus</location>
    </subcellularLocation>
</comment>
<evidence type="ECO:0000256" key="3">
    <source>
        <dbReference type="ARBA" id="ARBA00006793"/>
    </source>
</evidence>
<feature type="coiled-coil region" evidence="12">
    <location>
        <begin position="266"/>
        <end position="446"/>
    </location>
</feature>
<dbReference type="GO" id="GO:0000724">
    <property type="term" value="P:double-strand break repair via homologous recombination"/>
    <property type="evidence" value="ECO:0007669"/>
    <property type="project" value="TreeGrafter"/>
</dbReference>
<evidence type="ECO:0000259" key="13">
    <source>
        <dbReference type="Pfam" id="PF02463"/>
    </source>
</evidence>
<dbReference type="Gene3D" id="3.40.50.300">
    <property type="entry name" value="P-loop containing nucleotide triphosphate hydrolases"/>
    <property type="match status" value="2"/>
</dbReference>